<dbReference type="Pfam" id="PF04965">
    <property type="entry name" value="GPW_gp25"/>
    <property type="match status" value="1"/>
</dbReference>
<gene>
    <name evidence="2" type="ORF">FHS68_003886</name>
</gene>
<accession>A0ABX0US05</accession>
<dbReference type="InterPro" id="IPR007048">
    <property type="entry name" value="IraD/Gp25-like"/>
</dbReference>
<evidence type="ECO:0000313" key="2">
    <source>
        <dbReference type="EMBL" id="NIJ54699.1"/>
    </source>
</evidence>
<reference evidence="2 3" key="1">
    <citation type="submission" date="2020-03" db="EMBL/GenBank/DDBJ databases">
        <title>Genomic Encyclopedia of Type Strains, Phase IV (KMG-IV): sequencing the most valuable type-strain genomes for metagenomic binning, comparative biology and taxonomic classification.</title>
        <authorList>
            <person name="Goeker M."/>
        </authorList>
    </citation>
    <scope>NUCLEOTIDE SEQUENCE [LARGE SCALE GENOMIC DNA]</scope>
    <source>
        <strain evidence="2 3">DSM 102865</strain>
    </source>
</reference>
<evidence type="ECO:0000259" key="1">
    <source>
        <dbReference type="Pfam" id="PF04965"/>
    </source>
</evidence>
<protein>
    <recommendedName>
        <fullName evidence="1">IraD/Gp25-like domain-containing protein</fullName>
    </recommendedName>
</protein>
<comment type="caution">
    <text evidence="2">The sequence shown here is derived from an EMBL/GenBank/DDBJ whole genome shotgun (WGS) entry which is preliminary data.</text>
</comment>
<keyword evidence="3" id="KW-1185">Reference proteome</keyword>
<evidence type="ECO:0000313" key="3">
    <source>
        <dbReference type="Proteomes" id="UP001179181"/>
    </source>
</evidence>
<dbReference type="Proteomes" id="UP001179181">
    <property type="component" value="Unassembled WGS sequence"/>
</dbReference>
<organism evidence="2 3">
    <name type="scientific">Dyadobacter arcticus</name>
    <dbReference type="NCBI Taxonomy" id="1078754"/>
    <lineage>
        <taxon>Bacteria</taxon>
        <taxon>Pseudomonadati</taxon>
        <taxon>Bacteroidota</taxon>
        <taxon>Cytophagia</taxon>
        <taxon>Cytophagales</taxon>
        <taxon>Spirosomataceae</taxon>
        <taxon>Dyadobacter</taxon>
    </lineage>
</organism>
<name>A0ABX0US05_9BACT</name>
<feature type="domain" description="IraD/Gp25-like" evidence="1">
    <location>
        <begin position="47"/>
        <end position="132"/>
    </location>
</feature>
<dbReference type="EMBL" id="JAASQJ010000004">
    <property type="protein sequence ID" value="NIJ54699.1"/>
    <property type="molecule type" value="Genomic_DNA"/>
</dbReference>
<sequence length="151" mass="16891">MTTSDKSFLGTGWGFPPRFQCSIGGVQMLSGEADILGLDETNDAIIDIQGSIYIIISTRFGERVMQPTFGCSLQPYVFEVMNTPNQAMIEKIVTDALVLHEPRIIVDSVSSEFSVFDGVLQISVVFRIVTTNTRYNYVYPFYIKEATNLEL</sequence>
<proteinExistence type="predicted"/>
<dbReference type="RefSeq" id="WP_167273456.1">
    <property type="nucleotide sequence ID" value="NZ_JAASQJ010000004.1"/>
</dbReference>
<dbReference type="Gene3D" id="3.10.450.40">
    <property type="match status" value="1"/>
</dbReference>
<dbReference type="SUPFAM" id="SSF160719">
    <property type="entry name" value="gpW/gp25-like"/>
    <property type="match status" value="1"/>
</dbReference>